<dbReference type="Proteomes" id="UP000032809">
    <property type="component" value="Chromosome I"/>
</dbReference>
<keyword evidence="5" id="KW-1185">Reference proteome</keyword>
<keyword evidence="1 2" id="KW-0238">DNA-binding</keyword>
<organism evidence="4 5">
    <name type="scientific">Defluviitoga tunisiensis</name>
    <dbReference type="NCBI Taxonomy" id="1006576"/>
    <lineage>
        <taxon>Bacteria</taxon>
        <taxon>Thermotogati</taxon>
        <taxon>Thermotogota</taxon>
        <taxon>Thermotogae</taxon>
        <taxon>Petrotogales</taxon>
        <taxon>Petrotogaceae</taxon>
        <taxon>Defluviitoga</taxon>
    </lineage>
</organism>
<evidence type="ECO:0000313" key="5">
    <source>
        <dbReference type="Proteomes" id="UP000032809"/>
    </source>
</evidence>
<protein>
    <submittedName>
        <fullName evidence="4">Transcriptional regulator</fullName>
    </submittedName>
</protein>
<dbReference type="Gene3D" id="1.10.357.10">
    <property type="entry name" value="Tetracycline Repressor, domain 2"/>
    <property type="match status" value="1"/>
</dbReference>
<gene>
    <name evidence="4" type="ORF">DTL3_1430</name>
</gene>
<dbReference type="KEGG" id="dtn:DTL3_1430"/>
<dbReference type="GO" id="GO:0003677">
    <property type="term" value="F:DNA binding"/>
    <property type="evidence" value="ECO:0007669"/>
    <property type="project" value="UniProtKB-UniRule"/>
</dbReference>
<accession>A0A0C7P4E0</accession>
<evidence type="ECO:0000256" key="1">
    <source>
        <dbReference type="ARBA" id="ARBA00023125"/>
    </source>
</evidence>
<evidence type="ECO:0000313" key="4">
    <source>
        <dbReference type="EMBL" id="CEP78724.1"/>
    </source>
</evidence>
<dbReference type="EMBL" id="LN824141">
    <property type="protein sequence ID" value="CEP78724.1"/>
    <property type="molecule type" value="Genomic_DNA"/>
</dbReference>
<dbReference type="InterPro" id="IPR001647">
    <property type="entry name" value="HTH_TetR"/>
</dbReference>
<reference evidence="5" key="1">
    <citation type="submission" date="2014-11" db="EMBL/GenBank/DDBJ databases">
        <authorList>
            <person name="Wibberg D."/>
        </authorList>
    </citation>
    <scope>NUCLEOTIDE SEQUENCE [LARGE SCALE GENOMIC DNA]</scope>
    <source>
        <strain evidence="5">L3</strain>
    </source>
</reference>
<evidence type="ECO:0000259" key="3">
    <source>
        <dbReference type="PROSITE" id="PS50977"/>
    </source>
</evidence>
<dbReference type="AlphaFoldDB" id="A0A0C7P4E0"/>
<feature type="domain" description="HTH tetR-type" evidence="3">
    <location>
        <begin position="12"/>
        <end position="72"/>
    </location>
</feature>
<proteinExistence type="predicted"/>
<sequence length="209" mass="24537">MSKKNKTRKTTSSKIQVLIDIAKVELLNKGISRFNYEKVIKSAGLSKSTVYEKYGKKEDFIIFLIKSILDELYISFKKYVDELKNFDEILEYISNLNFDIESILKEYPIDDFFTNKRISTFVNNYFYQTYGQVIVNKIIEFQKQNEVRNDIDAIYILEFLISVTKGMGFLLKNRNFKEVVTNYRKLIENALKPIEKIIIVKGDANLGEK</sequence>
<dbReference type="STRING" id="1006576.DTL3_1430"/>
<name>A0A0C7P4E0_DEFTU</name>
<dbReference type="InterPro" id="IPR009057">
    <property type="entry name" value="Homeodomain-like_sf"/>
</dbReference>
<evidence type="ECO:0000256" key="2">
    <source>
        <dbReference type="PROSITE-ProRule" id="PRU00335"/>
    </source>
</evidence>
<dbReference type="PROSITE" id="PS50977">
    <property type="entry name" value="HTH_TETR_2"/>
    <property type="match status" value="1"/>
</dbReference>
<dbReference type="OrthoDB" id="47759at2"/>
<dbReference type="SUPFAM" id="SSF46689">
    <property type="entry name" value="Homeodomain-like"/>
    <property type="match status" value="1"/>
</dbReference>
<dbReference type="RefSeq" id="WP_045088117.1">
    <property type="nucleotide sequence ID" value="NZ_LN824141.1"/>
</dbReference>
<feature type="DNA-binding region" description="H-T-H motif" evidence="2">
    <location>
        <begin position="35"/>
        <end position="54"/>
    </location>
</feature>
<dbReference type="HOGENOM" id="CLU_1359335_0_0_0"/>